<accession>A0A7N2N1H6</accession>
<name>A0A7N2N1H6_QUELO</name>
<organism evidence="3 4">
    <name type="scientific">Quercus lobata</name>
    <name type="common">Valley oak</name>
    <dbReference type="NCBI Taxonomy" id="97700"/>
    <lineage>
        <taxon>Eukaryota</taxon>
        <taxon>Viridiplantae</taxon>
        <taxon>Streptophyta</taxon>
        <taxon>Embryophyta</taxon>
        <taxon>Tracheophyta</taxon>
        <taxon>Spermatophyta</taxon>
        <taxon>Magnoliopsida</taxon>
        <taxon>eudicotyledons</taxon>
        <taxon>Gunneridae</taxon>
        <taxon>Pentapetalae</taxon>
        <taxon>rosids</taxon>
        <taxon>fabids</taxon>
        <taxon>Fagales</taxon>
        <taxon>Fagaceae</taxon>
        <taxon>Quercus</taxon>
    </lineage>
</organism>
<reference evidence="3 4" key="1">
    <citation type="journal article" date="2016" name="G3 (Bethesda)">
        <title>First Draft Assembly and Annotation of the Genome of a California Endemic Oak Quercus lobata Nee (Fagaceae).</title>
        <authorList>
            <person name="Sork V.L."/>
            <person name="Fitz-Gibbon S.T."/>
            <person name="Puiu D."/>
            <person name="Crepeau M."/>
            <person name="Gugger P.F."/>
            <person name="Sherman R."/>
            <person name="Stevens K."/>
            <person name="Langley C.H."/>
            <person name="Pellegrini M."/>
            <person name="Salzberg S.L."/>
        </authorList>
    </citation>
    <scope>NUCLEOTIDE SEQUENCE [LARGE SCALE GENOMIC DNA]</scope>
    <source>
        <strain evidence="3 4">cv. SW786</strain>
    </source>
</reference>
<evidence type="ECO:0000313" key="3">
    <source>
        <dbReference type="EnsemblPlants" id="QL12p004656:mrna"/>
    </source>
</evidence>
<feature type="domain" description="Transposase-associated" evidence="2">
    <location>
        <begin position="50"/>
        <end position="116"/>
    </location>
</feature>
<evidence type="ECO:0000313" key="4">
    <source>
        <dbReference type="Proteomes" id="UP000594261"/>
    </source>
</evidence>
<reference evidence="3" key="2">
    <citation type="submission" date="2021-01" db="UniProtKB">
        <authorList>
            <consortium name="EnsemblPlants"/>
        </authorList>
    </citation>
    <scope>IDENTIFICATION</scope>
</reference>
<dbReference type="EMBL" id="LRBV02000012">
    <property type="status" value="NOT_ANNOTATED_CDS"/>
    <property type="molecule type" value="Genomic_DNA"/>
</dbReference>
<dbReference type="InParanoid" id="A0A7N2N1H6"/>
<evidence type="ECO:0000256" key="1">
    <source>
        <dbReference type="SAM" id="MobiDB-lite"/>
    </source>
</evidence>
<dbReference type="Pfam" id="PF13963">
    <property type="entry name" value="Transpos_assoc"/>
    <property type="match status" value="1"/>
</dbReference>
<dbReference type="Gramene" id="QL12p004656:mrna">
    <property type="protein sequence ID" value="QL12p004656:mrna"/>
    <property type="gene ID" value="QL12p004656"/>
</dbReference>
<proteinExistence type="predicted"/>
<dbReference type="AlphaFoldDB" id="A0A7N2N1H6"/>
<feature type="region of interest" description="Disordered" evidence="1">
    <location>
        <begin position="158"/>
        <end position="182"/>
    </location>
</feature>
<dbReference type="Proteomes" id="UP000594261">
    <property type="component" value="Chromosome 12"/>
</dbReference>
<dbReference type="InterPro" id="IPR029480">
    <property type="entry name" value="Transpos_assoc"/>
</dbReference>
<evidence type="ECO:0000259" key="2">
    <source>
        <dbReference type="Pfam" id="PF13963"/>
    </source>
</evidence>
<protein>
    <recommendedName>
        <fullName evidence="2">Transposase-associated domain-containing protein</fullName>
    </recommendedName>
</protein>
<sequence>MVVSNGHITFARVAACLKFTFFFPWANIGIAKGMLWWVVDLEQASGLHGEKRGSKEYFHGLDSFVEFATRTACQGKISCPCRNCRHRHMLDVDVVRHRLYSFGMVKNYRTWMFNGEFESTPTTTKGGSSRVHESLDQYGDFHGMLHDLHPMHDMAPASMDEGPSVQQGPDGPSVQQLVEGPNDDAKKFYDRIEDVEKPLYKVPVWVQLK</sequence>
<dbReference type="OMA" id="HITFARV"/>
<keyword evidence="4" id="KW-1185">Reference proteome</keyword>
<dbReference type="EnsemblPlants" id="QL12p004656:mrna">
    <property type="protein sequence ID" value="QL12p004656:mrna"/>
    <property type="gene ID" value="QL12p004656"/>
</dbReference>